<proteinExistence type="predicted"/>
<keyword evidence="2" id="KW-1185">Reference proteome</keyword>
<gene>
    <name evidence="1" type="ORF">NDU88_003884</name>
</gene>
<dbReference type="EMBL" id="JANPWB010000011">
    <property type="protein sequence ID" value="KAJ1125452.1"/>
    <property type="molecule type" value="Genomic_DNA"/>
</dbReference>
<organism evidence="1 2">
    <name type="scientific">Pleurodeles waltl</name>
    <name type="common">Iberian ribbed newt</name>
    <dbReference type="NCBI Taxonomy" id="8319"/>
    <lineage>
        <taxon>Eukaryota</taxon>
        <taxon>Metazoa</taxon>
        <taxon>Chordata</taxon>
        <taxon>Craniata</taxon>
        <taxon>Vertebrata</taxon>
        <taxon>Euteleostomi</taxon>
        <taxon>Amphibia</taxon>
        <taxon>Batrachia</taxon>
        <taxon>Caudata</taxon>
        <taxon>Salamandroidea</taxon>
        <taxon>Salamandridae</taxon>
        <taxon>Pleurodelinae</taxon>
        <taxon>Pleurodeles</taxon>
    </lineage>
</organism>
<dbReference type="AlphaFoldDB" id="A0AAV7PDF8"/>
<name>A0AAV7PDF8_PLEWA</name>
<protein>
    <submittedName>
        <fullName evidence="1">Uncharacterized protein</fullName>
    </submittedName>
</protein>
<dbReference type="Proteomes" id="UP001066276">
    <property type="component" value="Chromosome 7"/>
</dbReference>
<comment type="caution">
    <text evidence="1">The sequence shown here is derived from an EMBL/GenBank/DDBJ whole genome shotgun (WGS) entry which is preliminary data.</text>
</comment>
<evidence type="ECO:0000313" key="2">
    <source>
        <dbReference type="Proteomes" id="UP001066276"/>
    </source>
</evidence>
<accession>A0AAV7PDF8</accession>
<evidence type="ECO:0000313" key="1">
    <source>
        <dbReference type="EMBL" id="KAJ1125452.1"/>
    </source>
</evidence>
<reference evidence="1" key="1">
    <citation type="journal article" date="2022" name="bioRxiv">
        <title>Sequencing and chromosome-scale assembly of the giantPleurodeles waltlgenome.</title>
        <authorList>
            <person name="Brown T."/>
            <person name="Elewa A."/>
            <person name="Iarovenko S."/>
            <person name="Subramanian E."/>
            <person name="Araus A.J."/>
            <person name="Petzold A."/>
            <person name="Susuki M."/>
            <person name="Suzuki K.-i.T."/>
            <person name="Hayashi T."/>
            <person name="Toyoda A."/>
            <person name="Oliveira C."/>
            <person name="Osipova E."/>
            <person name="Leigh N.D."/>
            <person name="Simon A."/>
            <person name="Yun M.H."/>
        </authorList>
    </citation>
    <scope>NUCLEOTIDE SEQUENCE</scope>
    <source>
        <strain evidence="1">20211129_DDA</strain>
        <tissue evidence="1">Liver</tissue>
    </source>
</reference>
<sequence length="130" mass="14359">MNIGIRSATHSEEHLGLGKAKLVNHRGVSTMAKDKTTKAVQTNKVDNYVLSMPQEGAVGEKAKRIPYAEPGLPTLTDLLAEIKGSCEAILVKIETVAVEVGFHHADFVICQRESFRLKDMSENSSRKWRP</sequence>